<reference evidence="1" key="1">
    <citation type="submission" date="2022-11" db="EMBL/GenBank/DDBJ databases">
        <title>Minimal conservation of predation-associated metabolite biosynthetic gene clusters underscores biosynthetic potential of Myxococcota including descriptions for ten novel species: Archangium lansinium sp. nov., Myxococcus landrumus sp. nov., Nannocystis bai.</title>
        <authorList>
            <person name="Ahearne A."/>
            <person name="Stevens C."/>
            <person name="Dowd S."/>
        </authorList>
    </citation>
    <scope>NUCLEOTIDE SEQUENCE</scope>
    <source>
        <strain evidence="1">Fl3</strain>
    </source>
</reference>
<dbReference type="EMBL" id="CP114040">
    <property type="protein sequence ID" value="WAS95834.1"/>
    <property type="molecule type" value="Genomic_DNA"/>
</dbReference>
<dbReference type="RefSeq" id="WP_269038177.1">
    <property type="nucleotide sequence ID" value="NZ_CP114040.1"/>
</dbReference>
<evidence type="ECO:0000313" key="1">
    <source>
        <dbReference type="EMBL" id="WAS95834.1"/>
    </source>
</evidence>
<evidence type="ECO:0000313" key="2">
    <source>
        <dbReference type="Proteomes" id="UP001164459"/>
    </source>
</evidence>
<proteinExistence type="predicted"/>
<gene>
    <name evidence="1" type="ORF">O0S08_06690</name>
</gene>
<sequence length="76" mass="8524">MTRTLEALRDRRIGSVRWEERLCETDAYPLFVSLGDGTARRTTGGSLDLCQWNTEEVIVGPLAEPAVFDACRPRPT</sequence>
<protein>
    <submittedName>
        <fullName evidence="1">Uncharacterized protein</fullName>
    </submittedName>
</protein>
<organism evidence="1 2">
    <name type="scientific">Nannocystis punicea</name>
    <dbReference type="NCBI Taxonomy" id="2995304"/>
    <lineage>
        <taxon>Bacteria</taxon>
        <taxon>Pseudomonadati</taxon>
        <taxon>Myxococcota</taxon>
        <taxon>Polyangia</taxon>
        <taxon>Nannocystales</taxon>
        <taxon>Nannocystaceae</taxon>
        <taxon>Nannocystis</taxon>
    </lineage>
</organism>
<dbReference type="Proteomes" id="UP001164459">
    <property type="component" value="Chromosome"/>
</dbReference>
<keyword evidence="2" id="KW-1185">Reference proteome</keyword>
<accession>A0ABY7H989</accession>
<name>A0ABY7H989_9BACT</name>